<sequence>MSGPLRRRLPKAERRALILEAAREAFLSHGVGATRVADIADVAGINTALMYQHFNSKEELFSEAVVYPLEQLLARTEQQTRMLVNGADNIHERTTEEFVREVLRIMVELGPLFGTVLFGDREVGRTFYRDRLEPTLSGIVNLIDRGLPNWRHNEFDPRRTTVAVFGMCWFTALDSNMRGETLDVEAAGKQLTSLIFSGLQGDRDAGAE</sequence>
<evidence type="ECO:0000313" key="5">
    <source>
        <dbReference type="Proteomes" id="UP000467636"/>
    </source>
</evidence>
<dbReference type="SUPFAM" id="SSF46689">
    <property type="entry name" value="Homeodomain-like"/>
    <property type="match status" value="1"/>
</dbReference>
<dbReference type="Proteomes" id="UP000467636">
    <property type="component" value="Chromosome"/>
</dbReference>
<dbReference type="RefSeq" id="WP_157997549.1">
    <property type="nucleotide sequence ID" value="NZ_AP022564.1"/>
</dbReference>
<gene>
    <name evidence="4" type="ORF">MTER_03610</name>
</gene>
<dbReference type="GO" id="GO:0000976">
    <property type="term" value="F:transcription cis-regulatory region binding"/>
    <property type="evidence" value="ECO:0007669"/>
    <property type="project" value="TreeGrafter"/>
</dbReference>
<reference evidence="4 5" key="1">
    <citation type="journal article" date="2019" name="Emerg. Microbes Infect.">
        <title>Comprehensive subspecies identification of 175 nontuberculous mycobacteria species based on 7547 genomic profiles.</title>
        <authorList>
            <person name="Matsumoto Y."/>
            <person name="Kinjo T."/>
            <person name="Motooka D."/>
            <person name="Nabeya D."/>
            <person name="Jung N."/>
            <person name="Uechi K."/>
            <person name="Horii T."/>
            <person name="Iida T."/>
            <person name="Fujita J."/>
            <person name="Nakamura S."/>
        </authorList>
    </citation>
    <scope>NUCLEOTIDE SEQUENCE [LARGE SCALE GENOMIC DNA]</scope>
    <source>
        <strain evidence="4 5">JCM 12143</strain>
    </source>
</reference>
<dbReference type="EMBL" id="AP022564">
    <property type="protein sequence ID" value="BBX20950.1"/>
    <property type="molecule type" value="Genomic_DNA"/>
</dbReference>
<name>A0AAD1MG75_9MYCO</name>
<dbReference type="PANTHER" id="PTHR30055:SF223">
    <property type="entry name" value="HTH-TYPE TRANSCRIPTIONAL REGULATOR UIDR"/>
    <property type="match status" value="1"/>
</dbReference>
<evidence type="ECO:0000256" key="2">
    <source>
        <dbReference type="PROSITE-ProRule" id="PRU00335"/>
    </source>
</evidence>
<dbReference type="Gene3D" id="1.10.357.10">
    <property type="entry name" value="Tetracycline Repressor, domain 2"/>
    <property type="match status" value="1"/>
</dbReference>
<dbReference type="InterPro" id="IPR001647">
    <property type="entry name" value="HTH_TetR"/>
</dbReference>
<proteinExistence type="predicted"/>
<organism evidence="4 5">
    <name type="scientific">Mycolicibacter terrae</name>
    <dbReference type="NCBI Taxonomy" id="1788"/>
    <lineage>
        <taxon>Bacteria</taxon>
        <taxon>Bacillati</taxon>
        <taxon>Actinomycetota</taxon>
        <taxon>Actinomycetes</taxon>
        <taxon>Mycobacteriales</taxon>
        <taxon>Mycobacteriaceae</taxon>
        <taxon>Mycolicibacter</taxon>
    </lineage>
</organism>
<evidence type="ECO:0000259" key="3">
    <source>
        <dbReference type="PROSITE" id="PS50977"/>
    </source>
</evidence>
<dbReference type="InterPro" id="IPR009057">
    <property type="entry name" value="Homeodomain-like_sf"/>
</dbReference>
<feature type="domain" description="HTH tetR-type" evidence="3">
    <location>
        <begin position="12"/>
        <end position="72"/>
    </location>
</feature>
<keyword evidence="5" id="KW-1185">Reference proteome</keyword>
<evidence type="ECO:0000256" key="1">
    <source>
        <dbReference type="ARBA" id="ARBA00023125"/>
    </source>
</evidence>
<dbReference type="AlphaFoldDB" id="A0AAD1MG75"/>
<feature type="DNA-binding region" description="H-T-H motif" evidence="2">
    <location>
        <begin position="35"/>
        <end position="54"/>
    </location>
</feature>
<accession>A0AAD1MG75</accession>
<evidence type="ECO:0000313" key="4">
    <source>
        <dbReference type="EMBL" id="BBX20950.1"/>
    </source>
</evidence>
<dbReference type="PANTHER" id="PTHR30055">
    <property type="entry name" value="HTH-TYPE TRANSCRIPTIONAL REGULATOR RUTR"/>
    <property type="match status" value="1"/>
</dbReference>
<dbReference type="Pfam" id="PF00440">
    <property type="entry name" value="TetR_N"/>
    <property type="match status" value="1"/>
</dbReference>
<dbReference type="SUPFAM" id="SSF48498">
    <property type="entry name" value="Tetracyclin repressor-like, C-terminal domain"/>
    <property type="match status" value="1"/>
</dbReference>
<dbReference type="InterPro" id="IPR050109">
    <property type="entry name" value="HTH-type_TetR-like_transc_reg"/>
</dbReference>
<dbReference type="PRINTS" id="PR00455">
    <property type="entry name" value="HTHTETR"/>
</dbReference>
<dbReference type="InterPro" id="IPR036271">
    <property type="entry name" value="Tet_transcr_reg_TetR-rel_C_sf"/>
</dbReference>
<dbReference type="PROSITE" id="PS50977">
    <property type="entry name" value="HTH_TETR_2"/>
    <property type="match status" value="1"/>
</dbReference>
<dbReference type="GO" id="GO:0003700">
    <property type="term" value="F:DNA-binding transcription factor activity"/>
    <property type="evidence" value="ECO:0007669"/>
    <property type="project" value="TreeGrafter"/>
</dbReference>
<protein>
    <recommendedName>
        <fullName evidence="3">HTH tetR-type domain-containing protein</fullName>
    </recommendedName>
</protein>
<keyword evidence="1 2" id="KW-0238">DNA-binding</keyword>